<feature type="domain" description="CCHC-type" evidence="4">
    <location>
        <begin position="369"/>
        <end position="384"/>
    </location>
</feature>
<dbReference type="GO" id="GO:0003855">
    <property type="term" value="F:3-dehydroquinate dehydratase activity"/>
    <property type="evidence" value="ECO:0007669"/>
    <property type="project" value="UniProtKB-EC"/>
</dbReference>
<dbReference type="InterPro" id="IPR001878">
    <property type="entry name" value="Znf_CCHC"/>
</dbReference>
<dbReference type="AlphaFoldDB" id="A0A425CFK0"/>
<gene>
    <name evidence="5" type="ORF">DD237_002442</name>
</gene>
<name>A0A425CFK0_9STRA</name>
<keyword evidence="3" id="KW-0863">Zinc-finger</keyword>
<dbReference type="InterPro" id="IPR036441">
    <property type="entry name" value="DHquinase_II_sf"/>
</dbReference>
<dbReference type="EC" id="4.2.1.10" evidence="1"/>
<dbReference type="InterPro" id="IPR036875">
    <property type="entry name" value="Znf_CCHC_sf"/>
</dbReference>
<dbReference type="EMBL" id="QKXF01000143">
    <property type="protein sequence ID" value="RQM15783.1"/>
    <property type="molecule type" value="Genomic_DNA"/>
</dbReference>
<accession>A0A425CFK0</accession>
<dbReference type="Gene3D" id="3.40.50.9100">
    <property type="entry name" value="Dehydroquinase, class II"/>
    <property type="match status" value="1"/>
</dbReference>
<evidence type="ECO:0000256" key="2">
    <source>
        <dbReference type="ARBA" id="ARBA00023239"/>
    </source>
</evidence>
<dbReference type="Pfam" id="PF00098">
    <property type="entry name" value="zf-CCHC"/>
    <property type="match status" value="1"/>
</dbReference>
<dbReference type="SUPFAM" id="SSF57756">
    <property type="entry name" value="Retrovirus zinc finger-like domains"/>
    <property type="match status" value="1"/>
</dbReference>
<dbReference type="GO" id="GO:0003676">
    <property type="term" value="F:nucleic acid binding"/>
    <property type="evidence" value="ECO:0007669"/>
    <property type="project" value="InterPro"/>
</dbReference>
<evidence type="ECO:0000313" key="5">
    <source>
        <dbReference type="EMBL" id="RQM15783.1"/>
    </source>
</evidence>
<comment type="caution">
    <text evidence="5">The sequence shown here is derived from an EMBL/GenBank/DDBJ whole genome shotgun (WGS) entry which is preliminary data.</text>
</comment>
<keyword evidence="2" id="KW-0456">Lyase</keyword>
<evidence type="ECO:0000256" key="3">
    <source>
        <dbReference type="PROSITE-ProRule" id="PRU00047"/>
    </source>
</evidence>
<dbReference type="PROSITE" id="PS50158">
    <property type="entry name" value="ZF_CCHC"/>
    <property type="match status" value="1"/>
</dbReference>
<evidence type="ECO:0000256" key="1">
    <source>
        <dbReference type="ARBA" id="ARBA00012060"/>
    </source>
</evidence>
<keyword evidence="3" id="KW-0862">Zinc</keyword>
<dbReference type="GO" id="GO:0008270">
    <property type="term" value="F:zinc ion binding"/>
    <property type="evidence" value="ECO:0007669"/>
    <property type="project" value="UniProtKB-KW"/>
</dbReference>
<proteinExistence type="predicted"/>
<dbReference type="VEuPathDB" id="FungiDB:DD237_002442"/>
<dbReference type="Proteomes" id="UP000286097">
    <property type="component" value="Unassembled WGS sequence"/>
</dbReference>
<keyword evidence="3" id="KW-0479">Metal-binding</keyword>
<dbReference type="SMART" id="SM00343">
    <property type="entry name" value="ZnF_C2HC"/>
    <property type="match status" value="1"/>
</dbReference>
<dbReference type="Gene3D" id="4.10.60.10">
    <property type="entry name" value="Zinc finger, CCHC-type"/>
    <property type="match status" value="1"/>
</dbReference>
<sequence>MLALGRRRTVSHLLQPRRWCPVSSKAGQSMLNPFEIDLSPLQTPVSTTEKLTLSDAKNAWALQEKDAEKDIDRLHYEMSELFGEQVAEYEGERSFAIAEKDGTVLVKTTWTEKDGTELYREDGVDGGETVNTEQSEESLLLDTTTTTVRTDAKFKKKQNFSGEKRTDTENASDTSPVNVLLLQGPCSFVRVNCFACQSLRGETKVFIVCFCSGDVGRKELRQQIRALADDLKVVIKGHNYDSEKMVLEKILDAREDQVIVLCWNISLSKSPFIVHALELIQSNAIIVSPSNVEHGPLPANVVGVLSGFRNQSLSLALNAAANLCGPNANKDQKPCKTSDIKSVQGSLRNASVKKANVSSAKAKKSILTCYLCGNKGHIRSECPDLPRNKT</sequence>
<evidence type="ECO:0000313" key="6">
    <source>
        <dbReference type="Proteomes" id="UP000286097"/>
    </source>
</evidence>
<organism evidence="5 6">
    <name type="scientific">Peronospora effusa</name>
    <dbReference type="NCBI Taxonomy" id="542832"/>
    <lineage>
        <taxon>Eukaryota</taxon>
        <taxon>Sar</taxon>
        <taxon>Stramenopiles</taxon>
        <taxon>Oomycota</taxon>
        <taxon>Peronosporomycetes</taxon>
        <taxon>Peronosporales</taxon>
        <taxon>Peronosporaceae</taxon>
        <taxon>Peronospora</taxon>
    </lineage>
</organism>
<evidence type="ECO:0000259" key="4">
    <source>
        <dbReference type="PROSITE" id="PS50158"/>
    </source>
</evidence>
<protein>
    <recommendedName>
        <fullName evidence="1">3-dehydroquinate dehydratase</fullName>
        <ecNumber evidence="1">4.2.1.10</ecNumber>
    </recommendedName>
</protein>
<reference evidence="5 6" key="1">
    <citation type="submission" date="2018-06" db="EMBL/GenBank/DDBJ databases">
        <title>Comparative genomics of downy mildews reveals potential adaptations to biotrophy.</title>
        <authorList>
            <person name="Fletcher K."/>
            <person name="Klosterman S.J."/>
            <person name="Derevnina L."/>
            <person name="Martin F."/>
            <person name="Koike S."/>
            <person name="Reyes Chin-Wo S."/>
            <person name="Mou B."/>
            <person name="Michelmore R."/>
        </authorList>
    </citation>
    <scope>NUCLEOTIDE SEQUENCE [LARGE SCALE GENOMIC DNA]</scope>
    <source>
        <strain evidence="5 6">R13</strain>
    </source>
</reference>